<comment type="caution">
    <text evidence="1">The sequence shown here is derived from an EMBL/GenBank/DDBJ whole genome shotgun (WGS) entry which is preliminary data.</text>
</comment>
<accession>A0ACA9QRS5</accession>
<gene>
    <name evidence="1" type="ORF">RPERSI_LOCUS15519</name>
</gene>
<reference evidence="1" key="1">
    <citation type="submission" date="2021-06" db="EMBL/GenBank/DDBJ databases">
        <authorList>
            <person name="Kallberg Y."/>
            <person name="Tangrot J."/>
            <person name="Rosling A."/>
        </authorList>
    </citation>
    <scope>NUCLEOTIDE SEQUENCE</scope>
    <source>
        <strain evidence="1">MA461A</strain>
    </source>
</reference>
<evidence type="ECO:0000313" key="2">
    <source>
        <dbReference type="Proteomes" id="UP000789920"/>
    </source>
</evidence>
<sequence>MDSKKRTRHQKKCDSNYATAVTKSKSSRKSDRSNNHSSLNNQIPSPTVSNSSSKITTITKNHQSSSKSVKTSSLKMSQVLLGFPDGNILLEEDIDPYLSKIGGIPNWLIKSYPPPHDFIICKNCEKEMFLLFQGYIPLEESPYERMVYVWACNQQKCMKRPGSFRAIRAHRLDESFVKSQKKNKNHCHKDQIKFDVQNPATIFNAPTFVLPNTQVTCDLNVNYSSNTPTWSQVVARSTIIDDVDSKLCDDVATKLVIGDVSETHSKLPWPEKIPFFPAQYLYITEEILEENPDPNLKKYECYLNGSLNNNDDDSFDWMDEKYEKSCLPRGVDKAFRKFSERVSEWPDQCIRYEFDGQPLLYNQSDPAASLLLSPPYGSVKGLKTSTQRLPKCPKCGSKRVFEFQLMPNMLCILQTGEYAANNSEKKSGIENSKCGIAQFDVGMEWGTVMIFTCEKDCESYNVGKDEVSYYEELVLVQYEL</sequence>
<keyword evidence="2" id="KW-1185">Reference proteome</keyword>
<dbReference type="EMBL" id="CAJVQC010037336">
    <property type="protein sequence ID" value="CAG8763574.1"/>
    <property type="molecule type" value="Genomic_DNA"/>
</dbReference>
<dbReference type="Proteomes" id="UP000789920">
    <property type="component" value="Unassembled WGS sequence"/>
</dbReference>
<proteinExistence type="predicted"/>
<protein>
    <submittedName>
        <fullName evidence="1">17768_t:CDS:1</fullName>
    </submittedName>
</protein>
<name>A0ACA9QRS5_9GLOM</name>
<evidence type="ECO:0000313" key="1">
    <source>
        <dbReference type="EMBL" id="CAG8763574.1"/>
    </source>
</evidence>
<organism evidence="1 2">
    <name type="scientific">Racocetra persica</name>
    <dbReference type="NCBI Taxonomy" id="160502"/>
    <lineage>
        <taxon>Eukaryota</taxon>
        <taxon>Fungi</taxon>
        <taxon>Fungi incertae sedis</taxon>
        <taxon>Mucoromycota</taxon>
        <taxon>Glomeromycotina</taxon>
        <taxon>Glomeromycetes</taxon>
        <taxon>Diversisporales</taxon>
        <taxon>Gigasporaceae</taxon>
        <taxon>Racocetra</taxon>
    </lineage>
</organism>